<proteinExistence type="predicted"/>
<dbReference type="HOGENOM" id="CLU_184401_0_0_11"/>
<accession>C7N7E4</accession>
<evidence type="ECO:0000313" key="2">
    <source>
        <dbReference type="Proteomes" id="UP000002026"/>
    </source>
</evidence>
<name>C7N7E4_SLAHD</name>
<dbReference type="Proteomes" id="UP000002026">
    <property type="component" value="Chromosome"/>
</dbReference>
<sequence>MHARCDIVQGLRDACCTEECIEAFMRAYDEGRPKDGLKAIEGFRRKTLEELHEQQRRIDCLDYLTYEMNRLAAR</sequence>
<reference evidence="1 2" key="1">
    <citation type="journal article" date="2009" name="Stand. Genomic Sci.">
        <title>Complete genome sequence of Slackia heliotrinireducens type strain (RHS 1).</title>
        <authorList>
            <person name="Pukall R."/>
            <person name="Lapidus A."/>
            <person name="Nolan M."/>
            <person name="Copeland A."/>
            <person name="Glavina Del Rio T."/>
            <person name="Lucas S."/>
            <person name="Chen F."/>
            <person name="Tice H."/>
            <person name="Cheng J.F."/>
            <person name="Chertkov O."/>
            <person name="Bruce D."/>
            <person name="Goodwin L."/>
            <person name="Kuske C."/>
            <person name="Brettin T."/>
            <person name="Detter J.C."/>
            <person name="Han C."/>
            <person name="Pitluck S."/>
            <person name="Pati A."/>
            <person name="Mavrommatis K."/>
            <person name="Ivanova N."/>
            <person name="Ovchinnikova G."/>
            <person name="Chen A."/>
            <person name="Palaniappan K."/>
            <person name="Schneider S."/>
            <person name="Rohde M."/>
            <person name="Chain P."/>
            <person name="D'haeseleer P."/>
            <person name="Goker M."/>
            <person name="Bristow J."/>
            <person name="Eisen J.A."/>
            <person name="Markowitz V."/>
            <person name="Kyrpides N.C."/>
            <person name="Klenk H.P."/>
            <person name="Hugenholtz P."/>
        </authorList>
    </citation>
    <scope>NUCLEOTIDE SEQUENCE [LARGE SCALE GENOMIC DNA]</scope>
    <source>
        <strain evidence="2">ATCC 29202 / DSM 20476 / NCTC 11029 / RHS 1</strain>
    </source>
</reference>
<dbReference type="KEGG" id="shi:Shel_18110"/>
<gene>
    <name evidence="1" type="ordered locus">Shel_18110</name>
</gene>
<dbReference type="RefSeq" id="WP_012798931.1">
    <property type="nucleotide sequence ID" value="NC_013165.1"/>
</dbReference>
<organism evidence="1 2">
    <name type="scientific">Slackia heliotrinireducens (strain ATCC 29202 / DSM 20476 / NCTC 11029 / RHS 1)</name>
    <name type="common">Peptococcus heliotrinreducens</name>
    <dbReference type="NCBI Taxonomy" id="471855"/>
    <lineage>
        <taxon>Bacteria</taxon>
        <taxon>Bacillati</taxon>
        <taxon>Actinomycetota</taxon>
        <taxon>Coriobacteriia</taxon>
        <taxon>Eggerthellales</taxon>
        <taxon>Eggerthellaceae</taxon>
        <taxon>Slackia</taxon>
    </lineage>
</organism>
<protein>
    <submittedName>
        <fullName evidence="1">Uncharacterized protein</fullName>
    </submittedName>
</protein>
<dbReference type="AlphaFoldDB" id="C7N7E4"/>
<dbReference type="STRING" id="471855.Shel_18110"/>
<evidence type="ECO:0000313" key="1">
    <source>
        <dbReference type="EMBL" id="ACV22829.1"/>
    </source>
</evidence>
<dbReference type="EMBL" id="CP001684">
    <property type="protein sequence ID" value="ACV22829.1"/>
    <property type="molecule type" value="Genomic_DNA"/>
</dbReference>
<keyword evidence="2" id="KW-1185">Reference proteome</keyword>